<feature type="compositionally biased region" description="Basic and acidic residues" evidence="1">
    <location>
        <begin position="37"/>
        <end position="49"/>
    </location>
</feature>
<accession>A0A317WRJ9</accession>
<feature type="region of interest" description="Disordered" evidence="1">
    <location>
        <begin position="1"/>
        <end position="73"/>
    </location>
</feature>
<comment type="caution">
    <text evidence="2">The sequence shown here is derived from an EMBL/GenBank/DDBJ whole genome shotgun (WGS) entry which is preliminary data.</text>
</comment>
<reference evidence="2 3" key="1">
    <citation type="submission" date="2016-12" db="EMBL/GenBank/DDBJ databases">
        <title>The genomes of Aspergillus section Nigri reveals drivers in fungal speciation.</title>
        <authorList>
            <consortium name="DOE Joint Genome Institute"/>
            <person name="Vesth T.C."/>
            <person name="Nybo J."/>
            <person name="Theobald S."/>
            <person name="Brandl J."/>
            <person name="Frisvad J.C."/>
            <person name="Nielsen K.F."/>
            <person name="Lyhne E.K."/>
            <person name="Kogle M.E."/>
            <person name="Kuo A."/>
            <person name="Riley R."/>
            <person name="Clum A."/>
            <person name="Nolan M."/>
            <person name="Lipzen A."/>
            <person name="Salamov A."/>
            <person name="Henrissat B."/>
            <person name="Wiebenga A."/>
            <person name="De Vries R.P."/>
            <person name="Grigoriev I.V."/>
            <person name="Mortensen U.H."/>
            <person name="Andersen M.R."/>
            <person name="Baker S.E."/>
        </authorList>
    </citation>
    <scope>NUCLEOTIDE SEQUENCE [LARGE SCALE GENOMIC DNA]</scope>
    <source>
        <strain evidence="2 3">CBS 117.55</strain>
    </source>
</reference>
<dbReference type="AlphaFoldDB" id="A0A317WRJ9"/>
<evidence type="ECO:0000313" key="3">
    <source>
        <dbReference type="Proteomes" id="UP000247233"/>
    </source>
</evidence>
<dbReference type="Proteomes" id="UP000247233">
    <property type="component" value="Unassembled WGS sequence"/>
</dbReference>
<keyword evidence="3" id="KW-1185">Reference proteome</keyword>
<dbReference type="GeneID" id="37060514"/>
<organism evidence="2 3">
    <name type="scientific">Aspergillus heteromorphus CBS 117.55</name>
    <dbReference type="NCBI Taxonomy" id="1448321"/>
    <lineage>
        <taxon>Eukaryota</taxon>
        <taxon>Fungi</taxon>
        <taxon>Dikarya</taxon>
        <taxon>Ascomycota</taxon>
        <taxon>Pezizomycotina</taxon>
        <taxon>Eurotiomycetes</taxon>
        <taxon>Eurotiomycetidae</taxon>
        <taxon>Eurotiales</taxon>
        <taxon>Aspergillaceae</taxon>
        <taxon>Aspergillus</taxon>
        <taxon>Aspergillus subgen. Circumdati</taxon>
    </lineage>
</organism>
<evidence type="ECO:0000256" key="1">
    <source>
        <dbReference type="SAM" id="MobiDB-lite"/>
    </source>
</evidence>
<sequence>MRDLPLDPFGHPSLVSPQPLGQSKSLFRQSNTLQRWSKKEAVKAKRPELPSDLQPRHHGCLSSTFQSRKIDHP</sequence>
<name>A0A317WRJ9_9EURO</name>
<dbReference type="EMBL" id="MSFL01000004">
    <property type="protein sequence ID" value="PWY89083.1"/>
    <property type="molecule type" value="Genomic_DNA"/>
</dbReference>
<dbReference type="VEuPathDB" id="FungiDB:BO70DRAFT_160969"/>
<evidence type="ECO:0000313" key="2">
    <source>
        <dbReference type="EMBL" id="PWY89083.1"/>
    </source>
</evidence>
<protein>
    <submittedName>
        <fullName evidence="2">Uncharacterized protein</fullName>
    </submittedName>
</protein>
<feature type="compositionally biased region" description="Polar residues" evidence="1">
    <location>
        <begin position="15"/>
        <end position="35"/>
    </location>
</feature>
<gene>
    <name evidence="2" type="ORF">BO70DRAFT_160969</name>
</gene>
<proteinExistence type="predicted"/>
<dbReference type="RefSeq" id="XP_025402270.1">
    <property type="nucleotide sequence ID" value="XM_025538277.1"/>
</dbReference>